<name>A0ABR0KHT8_9EURO</name>
<comment type="caution">
    <text evidence="1">The sequence shown here is derived from an EMBL/GenBank/DDBJ whole genome shotgun (WGS) entry which is preliminary data.</text>
</comment>
<protein>
    <submittedName>
        <fullName evidence="1">Uncharacterized protein</fullName>
    </submittedName>
</protein>
<accession>A0ABR0KHT8</accession>
<keyword evidence="2" id="KW-1185">Reference proteome</keyword>
<organism evidence="1 2">
    <name type="scientific">Lithohypha guttulata</name>
    <dbReference type="NCBI Taxonomy" id="1690604"/>
    <lineage>
        <taxon>Eukaryota</taxon>
        <taxon>Fungi</taxon>
        <taxon>Dikarya</taxon>
        <taxon>Ascomycota</taxon>
        <taxon>Pezizomycotina</taxon>
        <taxon>Eurotiomycetes</taxon>
        <taxon>Chaetothyriomycetidae</taxon>
        <taxon>Chaetothyriales</taxon>
        <taxon>Trichomeriaceae</taxon>
        <taxon>Lithohypha</taxon>
    </lineage>
</organism>
<evidence type="ECO:0000313" key="2">
    <source>
        <dbReference type="Proteomes" id="UP001345013"/>
    </source>
</evidence>
<evidence type="ECO:0000313" key="1">
    <source>
        <dbReference type="EMBL" id="KAK5096960.1"/>
    </source>
</evidence>
<dbReference type="Proteomes" id="UP001345013">
    <property type="component" value="Unassembled WGS sequence"/>
</dbReference>
<gene>
    <name evidence="1" type="ORF">LTR24_002401</name>
</gene>
<sequence>MAELGLNIYQIVQNELITREGNKSTLGVGFRLAIIETKIHNAENIARNGRIWKLHHSISPIRYLTPESRRALKAREKKLLNRQGADQHQDPKDPTKLIREEEVWHVSQWFPRTLLEFKELQFSPEKIRYLMEYYDVPAYWPDQRLIDIHPDNGLRDVRRNIETCMEELAMSFGLNWHKIEGLSLPQLDLSVPPAPSTFSPPPRQGTTYSI</sequence>
<proteinExistence type="predicted"/>
<reference evidence="1 2" key="1">
    <citation type="submission" date="2023-08" db="EMBL/GenBank/DDBJ databases">
        <title>Black Yeasts Isolated from many extreme environments.</title>
        <authorList>
            <person name="Coleine C."/>
            <person name="Stajich J.E."/>
            <person name="Selbmann L."/>
        </authorList>
    </citation>
    <scope>NUCLEOTIDE SEQUENCE [LARGE SCALE GENOMIC DNA]</scope>
    <source>
        <strain evidence="1 2">CCFEE 5885</strain>
    </source>
</reference>
<dbReference type="EMBL" id="JAVRRG010000020">
    <property type="protein sequence ID" value="KAK5096960.1"/>
    <property type="molecule type" value="Genomic_DNA"/>
</dbReference>